<evidence type="ECO:0000313" key="3">
    <source>
        <dbReference type="EMBL" id="OJH38717.1"/>
    </source>
</evidence>
<gene>
    <name evidence="3" type="ORF">BON30_21030</name>
</gene>
<reference evidence="4" key="1">
    <citation type="submission" date="2016-11" db="EMBL/GenBank/DDBJ databases">
        <authorList>
            <person name="Shukria A."/>
            <person name="Stevens D.C."/>
        </authorList>
    </citation>
    <scope>NUCLEOTIDE SEQUENCE [LARGE SCALE GENOMIC DNA]</scope>
    <source>
        <strain evidence="4">Cbfe23</strain>
    </source>
</reference>
<dbReference type="AlphaFoldDB" id="A0A1L9B8Y2"/>
<evidence type="ECO:0000259" key="2">
    <source>
        <dbReference type="Pfam" id="PF00188"/>
    </source>
</evidence>
<dbReference type="RefSeq" id="WP_071900163.1">
    <property type="nucleotide sequence ID" value="NZ_MPIN01000005.1"/>
</dbReference>
<evidence type="ECO:0000313" key="4">
    <source>
        <dbReference type="Proteomes" id="UP000182229"/>
    </source>
</evidence>
<accession>A0A1L9B8Y2</accession>
<dbReference type="PANTHER" id="PTHR31157:SF1">
    <property type="entry name" value="SCP DOMAIN-CONTAINING PROTEIN"/>
    <property type="match status" value="1"/>
</dbReference>
<organism evidence="3 4">
    <name type="scientific">Cystobacter ferrugineus</name>
    <dbReference type="NCBI Taxonomy" id="83449"/>
    <lineage>
        <taxon>Bacteria</taxon>
        <taxon>Pseudomonadati</taxon>
        <taxon>Myxococcota</taxon>
        <taxon>Myxococcia</taxon>
        <taxon>Myxococcales</taxon>
        <taxon>Cystobacterineae</taxon>
        <taxon>Archangiaceae</taxon>
        <taxon>Cystobacter</taxon>
    </lineage>
</organism>
<dbReference type="SUPFAM" id="SSF55797">
    <property type="entry name" value="PR-1-like"/>
    <property type="match status" value="2"/>
</dbReference>
<sequence length="501" mass="53814">MLALVLGALVAATPLTPTGMEERTVRHVLLEFERVGRRSPQVDPALTEAARVLARRALDDSPAGAVEEPALTEAVSDAGGADPTPRSYVVRAGEREHALEAILERKDLSQERATHLGVGVAVDGSRSALVVLLAERKATLQRFSRVFDAPTAQGLCGEFIAPLKGAQVFVTLPDGRVERPALTRQAESSFCTRLLLAQTGRYTVEVVGRGERGPEVAALFLVDVGTPRRRDEGTRVEEPTSVEAAREAVLERINALRRAQDLPPLSTDRTLEEVAQAYSERMAREGFFAHVAPDGSDLSGRLRAAGAQARVSGENLGMASGALAAHAGIEHSPGHRNNLLGAQFTHVGLGVSFHSVDGRPQVLLTEVFASSASPSRPADPREEVYQALAAHRASHGLAPLRRLPSLERLALEQARRALAANVPPSQLPGEPVHERVFRALNDNARSASVDFYVTDNPSRLPDSKNLADRKTTVMGVGTVRGDSPTYGEGRYWVVVIYAATR</sequence>
<proteinExistence type="predicted"/>
<dbReference type="Proteomes" id="UP000182229">
    <property type="component" value="Unassembled WGS sequence"/>
</dbReference>
<keyword evidence="4" id="KW-1185">Reference proteome</keyword>
<protein>
    <recommendedName>
        <fullName evidence="2">SCP domain-containing protein</fullName>
    </recommendedName>
</protein>
<evidence type="ECO:0000256" key="1">
    <source>
        <dbReference type="SAM" id="MobiDB-lite"/>
    </source>
</evidence>
<comment type="caution">
    <text evidence="3">The sequence shown here is derived from an EMBL/GenBank/DDBJ whole genome shotgun (WGS) entry which is preliminary data.</text>
</comment>
<dbReference type="InterPro" id="IPR035940">
    <property type="entry name" value="CAP_sf"/>
</dbReference>
<dbReference type="InterPro" id="IPR014044">
    <property type="entry name" value="CAP_dom"/>
</dbReference>
<dbReference type="CDD" id="cd05379">
    <property type="entry name" value="CAP_bacterial"/>
    <property type="match status" value="1"/>
</dbReference>
<dbReference type="Pfam" id="PF00188">
    <property type="entry name" value="CAP"/>
    <property type="match status" value="2"/>
</dbReference>
<dbReference type="PANTHER" id="PTHR31157">
    <property type="entry name" value="SCP DOMAIN-CONTAINING PROTEIN"/>
    <property type="match status" value="1"/>
</dbReference>
<feature type="domain" description="SCP" evidence="2">
    <location>
        <begin position="250"/>
        <end position="356"/>
    </location>
</feature>
<dbReference type="OrthoDB" id="9811255at2"/>
<dbReference type="Gene3D" id="3.40.33.10">
    <property type="entry name" value="CAP"/>
    <property type="match status" value="1"/>
</dbReference>
<dbReference type="EMBL" id="MPIN01000005">
    <property type="protein sequence ID" value="OJH38717.1"/>
    <property type="molecule type" value="Genomic_DNA"/>
</dbReference>
<reference evidence="3 4" key="2">
    <citation type="submission" date="2016-12" db="EMBL/GenBank/DDBJ databases">
        <title>Draft Genome Sequence of Cystobacter ferrugineus Strain Cbfe23.</title>
        <authorList>
            <person name="Akbar S."/>
            <person name="Dowd S.E."/>
            <person name="Stevens D.C."/>
        </authorList>
    </citation>
    <scope>NUCLEOTIDE SEQUENCE [LARGE SCALE GENOMIC DNA]</scope>
    <source>
        <strain evidence="3 4">Cbfe23</strain>
    </source>
</reference>
<dbReference type="STRING" id="83449.BON30_21030"/>
<name>A0A1L9B8Y2_9BACT</name>
<feature type="domain" description="SCP" evidence="2">
    <location>
        <begin position="387"/>
        <end position="497"/>
    </location>
</feature>
<feature type="region of interest" description="Disordered" evidence="1">
    <location>
        <begin position="63"/>
        <end position="84"/>
    </location>
</feature>